<evidence type="ECO:0000259" key="8">
    <source>
        <dbReference type="PROSITE" id="PS50853"/>
    </source>
</evidence>
<evidence type="ECO:0000259" key="7">
    <source>
        <dbReference type="PROSITE" id="PS50835"/>
    </source>
</evidence>
<dbReference type="GO" id="GO:0005769">
    <property type="term" value="C:early endosome"/>
    <property type="evidence" value="ECO:0007669"/>
    <property type="project" value="TreeGrafter"/>
</dbReference>
<dbReference type="PROSITE" id="PS50853">
    <property type="entry name" value="FN3"/>
    <property type="match status" value="2"/>
</dbReference>
<feature type="domain" description="Ig-like" evidence="7">
    <location>
        <begin position="436"/>
        <end position="521"/>
    </location>
</feature>
<dbReference type="PROSITE" id="PS50835">
    <property type="entry name" value="IG_LIKE"/>
    <property type="match status" value="5"/>
</dbReference>
<dbReference type="GO" id="GO:0042609">
    <property type="term" value="F:CD4 receptor binding"/>
    <property type="evidence" value="ECO:0007669"/>
    <property type="project" value="TreeGrafter"/>
</dbReference>
<dbReference type="GO" id="GO:0050859">
    <property type="term" value="P:negative regulation of B cell receptor signaling pathway"/>
    <property type="evidence" value="ECO:0007669"/>
    <property type="project" value="TreeGrafter"/>
</dbReference>
<evidence type="ECO:0000256" key="4">
    <source>
        <dbReference type="SAM" id="MobiDB-lite"/>
    </source>
</evidence>
<dbReference type="Gene3D" id="2.60.40.10">
    <property type="entry name" value="Immunoglobulins"/>
    <property type="match status" value="6"/>
</dbReference>
<dbReference type="GO" id="GO:0055037">
    <property type="term" value="C:recycling endosome"/>
    <property type="evidence" value="ECO:0007669"/>
    <property type="project" value="TreeGrafter"/>
</dbReference>
<dbReference type="GO" id="GO:0033691">
    <property type="term" value="F:sialic acid binding"/>
    <property type="evidence" value="ECO:0007669"/>
    <property type="project" value="TreeGrafter"/>
</dbReference>
<dbReference type="CDD" id="cd00096">
    <property type="entry name" value="Ig"/>
    <property type="match status" value="3"/>
</dbReference>
<organism evidence="10">
    <name type="scientific">Strongyloides stercoralis</name>
    <name type="common">Threadworm</name>
    <dbReference type="NCBI Taxonomy" id="6248"/>
    <lineage>
        <taxon>Eukaryota</taxon>
        <taxon>Metazoa</taxon>
        <taxon>Ecdysozoa</taxon>
        <taxon>Nematoda</taxon>
        <taxon>Chromadorea</taxon>
        <taxon>Rhabditida</taxon>
        <taxon>Tylenchina</taxon>
        <taxon>Panagrolaimomorpha</taxon>
        <taxon>Strongyloidoidea</taxon>
        <taxon>Strongyloididae</taxon>
        <taxon>Strongyloides</taxon>
    </lineage>
</organism>
<keyword evidence="1" id="KW-0677">Repeat</keyword>
<keyword evidence="6" id="KW-0732">Signal</keyword>
<protein>
    <submittedName>
        <fullName evidence="10">Ig-like domain-containing protein</fullName>
    </submittedName>
</protein>
<feature type="domain" description="Fibronectin type-III" evidence="8">
    <location>
        <begin position="532"/>
        <end position="636"/>
    </location>
</feature>
<proteinExistence type="predicted"/>
<feature type="region of interest" description="Disordered" evidence="4">
    <location>
        <begin position="354"/>
        <end position="377"/>
    </location>
</feature>
<dbReference type="GO" id="GO:0009897">
    <property type="term" value="C:external side of plasma membrane"/>
    <property type="evidence" value="ECO:0007669"/>
    <property type="project" value="TreeGrafter"/>
</dbReference>
<dbReference type="InterPro" id="IPR036116">
    <property type="entry name" value="FN3_sf"/>
</dbReference>
<dbReference type="GO" id="GO:0019903">
    <property type="term" value="F:protein phosphatase binding"/>
    <property type="evidence" value="ECO:0007669"/>
    <property type="project" value="TreeGrafter"/>
</dbReference>
<dbReference type="SMART" id="SM00408">
    <property type="entry name" value="IGc2"/>
    <property type="match status" value="5"/>
</dbReference>
<sequence length="839" mass="94971">MILLPTNILGIILFIIPHLINGWEVKVGYSDTHVTIGKFYTLRCTVTGIEDLFDEITISFHKNGQPKPISSTKTPKKLKNTEEYYSVLMLTKVREEDSGSYECIVNIDDEEKASEKVYLNVVDAPHFINPQPLQTPEEGSTANIKCYVKNHDDYDIYWTFNGTIIQEGTPRNYDFLEGSQVLVIPKFDSSIDNGLYECVAAYHNTIEKMSIEVIGYARPSMTVFEPFNNTEVSEGSNFAIQCQAVGKPKPTYEWRVTKNGIETIIERTDKYKVEGGLLTIDTIDNEDTGNYTCIASNAMGVVNSSVFVKVIQIPEIKDIPHTNAMKDDDVVLECFYESEGLTTAKWYFYKAPASSEEDNDSNEKSSNEDKSNVEKSSYMEIEDNEKYTLTNDTGLLKLTIKNISKDDIGKYRCSVENVAGVKDSITLVNIKFAPIPKAIEKDEIITFNDEIITLECEFEGIPRPDIEWYHNENIIYPDGINIIKNEKGHKSYLILNGKHITDSIFGTYKCLGSNSVQKSVPSGEINVYLRENPEQPTISCSDELSATKAICNIDPGQNPGKRPETITIYFTPKEIQHDMDDEFWIKSEFTQTMNYDETITIKNLPPNGTFTGRAQSTNAAGVSELGPIFYFQTDPPSPPEPITDMEHNCKEICEFIWPDAELNGGWGLKYRVTFNATQNLKNNKYDLTDLHFITIETPTNKLTFDQLKPEMEYNIEVVTITEQGESEPYFKTMETPDTLIFGSYFKWPFGSFAKFLTISGIMMVIIVTTIDLVLYITYRCGIIVFILTHCCGKKIDKGSQSNGDVESNGPERSKLLSENQPINVKKKKREIYGPFTTYV</sequence>
<keyword evidence="5" id="KW-0812">Transmembrane</keyword>
<dbReference type="InterPro" id="IPR003961">
    <property type="entry name" value="FN3_dom"/>
</dbReference>
<evidence type="ECO:0000313" key="9">
    <source>
        <dbReference type="Proteomes" id="UP000035681"/>
    </source>
</evidence>
<dbReference type="STRING" id="6248.A0A0K0DZV6"/>
<name>A0A0K0DZV6_STRER</name>
<feature type="chain" id="PRO_5005327219" evidence="6">
    <location>
        <begin position="23"/>
        <end position="839"/>
    </location>
</feature>
<dbReference type="WBParaSite" id="SSTP_0000276600.1">
    <property type="protein sequence ID" value="SSTP_0000276600.1"/>
    <property type="gene ID" value="SSTP_0000276600"/>
</dbReference>
<evidence type="ECO:0000256" key="2">
    <source>
        <dbReference type="ARBA" id="ARBA00023157"/>
    </source>
</evidence>
<dbReference type="SUPFAM" id="SSF49265">
    <property type="entry name" value="Fibronectin type III"/>
    <property type="match status" value="1"/>
</dbReference>
<dbReference type="InterPro" id="IPR007110">
    <property type="entry name" value="Ig-like_dom"/>
</dbReference>
<feature type="compositionally biased region" description="Basic and acidic residues" evidence="4">
    <location>
        <begin position="361"/>
        <end position="373"/>
    </location>
</feature>
<dbReference type="Pfam" id="PF00041">
    <property type="entry name" value="fn3"/>
    <property type="match status" value="1"/>
</dbReference>
<dbReference type="InterPro" id="IPR013783">
    <property type="entry name" value="Ig-like_fold"/>
</dbReference>
<keyword evidence="2" id="KW-1015">Disulfide bond</keyword>
<dbReference type="SMART" id="SM00409">
    <property type="entry name" value="IG"/>
    <property type="match status" value="5"/>
</dbReference>
<reference evidence="10" key="1">
    <citation type="submission" date="2015-08" db="UniProtKB">
        <authorList>
            <consortium name="WormBaseParasite"/>
        </authorList>
    </citation>
    <scope>IDENTIFICATION</scope>
</reference>
<dbReference type="CDD" id="cd00063">
    <property type="entry name" value="FN3"/>
    <property type="match status" value="1"/>
</dbReference>
<dbReference type="InterPro" id="IPR003598">
    <property type="entry name" value="Ig_sub2"/>
</dbReference>
<feature type="domain" description="Fibronectin type-III" evidence="8">
    <location>
        <begin position="638"/>
        <end position="738"/>
    </location>
</feature>
<dbReference type="Pfam" id="PF07679">
    <property type="entry name" value="I-set"/>
    <property type="match status" value="2"/>
</dbReference>
<evidence type="ECO:0000256" key="3">
    <source>
        <dbReference type="ARBA" id="ARBA00023319"/>
    </source>
</evidence>
<keyword evidence="5" id="KW-0472">Membrane</keyword>
<dbReference type="InterPro" id="IPR013098">
    <property type="entry name" value="Ig_I-set"/>
</dbReference>
<dbReference type="GO" id="GO:0070062">
    <property type="term" value="C:extracellular exosome"/>
    <property type="evidence" value="ECO:0007669"/>
    <property type="project" value="TreeGrafter"/>
</dbReference>
<feature type="signal peptide" evidence="6">
    <location>
        <begin position="1"/>
        <end position="22"/>
    </location>
</feature>
<evidence type="ECO:0000256" key="5">
    <source>
        <dbReference type="SAM" id="Phobius"/>
    </source>
</evidence>
<keyword evidence="3" id="KW-0393">Immunoglobulin domain</keyword>
<accession>A0A0K0DZV6</accession>
<dbReference type="SUPFAM" id="SSF48726">
    <property type="entry name" value="Immunoglobulin"/>
    <property type="match status" value="5"/>
</dbReference>
<dbReference type="AlphaFoldDB" id="A0A0K0DZV6"/>
<feature type="transmembrane region" description="Helical" evidence="5">
    <location>
        <begin position="755"/>
        <end position="778"/>
    </location>
</feature>
<feature type="domain" description="Ig-like" evidence="7">
    <location>
        <begin position="125"/>
        <end position="214"/>
    </location>
</feature>
<evidence type="ECO:0000313" key="10">
    <source>
        <dbReference type="WBParaSite" id="SSTP_0000276600.1"/>
    </source>
</evidence>
<keyword evidence="5" id="KW-1133">Transmembrane helix</keyword>
<feature type="domain" description="Ig-like" evidence="7">
    <location>
        <begin position="314"/>
        <end position="426"/>
    </location>
</feature>
<dbReference type="WBParaSite" id="TCONS_00013062.p1">
    <property type="protein sequence ID" value="TCONS_00013062.p1"/>
    <property type="gene ID" value="XLOC_008857"/>
</dbReference>
<dbReference type="Pfam" id="PF13927">
    <property type="entry name" value="Ig_3"/>
    <property type="match status" value="3"/>
</dbReference>
<feature type="domain" description="Ig-like" evidence="7">
    <location>
        <begin position="17"/>
        <end position="114"/>
    </location>
</feature>
<dbReference type="PANTHER" id="PTHR46958">
    <property type="entry name" value="B-CELL RECEPTOR CD22"/>
    <property type="match status" value="1"/>
</dbReference>
<dbReference type="InterPro" id="IPR036179">
    <property type="entry name" value="Ig-like_dom_sf"/>
</dbReference>
<evidence type="ECO:0000256" key="1">
    <source>
        <dbReference type="ARBA" id="ARBA00022737"/>
    </source>
</evidence>
<dbReference type="FunFam" id="2.60.40.10:FF:000032">
    <property type="entry name" value="palladin isoform X1"/>
    <property type="match status" value="1"/>
</dbReference>
<dbReference type="PANTHER" id="PTHR46958:SF1">
    <property type="entry name" value="B-CELL RECEPTOR CD22"/>
    <property type="match status" value="1"/>
</dbReference>
<keyword evidence="9" id="KW-1185">Reference proteome</keyword>
<dbReference type="Proteomes" id="UP000035681">
    <property type="component" value="Unplaced"/>
</dbReference>
<dbReference type="InterPro" id="IPR003599">
    <property type="entry name" value="Ig_sub"/>
</dbReference>
<evidence type="ECO:0000256" key="6">
    <source>
        <dbReference type="SAM" id="SignalP"/>
    </source>
</evidence>
<feature type="domain" description="Ig-like" evidence="7">
    <location>
        <begin position="219"/>
        <end position="309"/>
    </location>
</feature>